<keyword evidence="2" id="KW-1185">Reference proteome</keyword>
<evidence type="ECO:0000313" key="1">
    <source>
        <dbReference type="EMBL" id="RMX54128.1"/>
    </source>
</evidence>
<reference evidence="1 2" key="1">
    <citation type="journal article" date="2018" name="Sci. Rep.">
        <title>Comparative analysis of the Pocillopora damicornis genome highlights role of immune system in coral evolution.</title>
        <authorList>
            <person name="Cunning R."/>
            <person name="Bay R.A."/>
            <person name="Gillette P."/>
            <person name="Baker A.C."/>
            <person name="Traylor-Knowles N."/>
        </authorList>
    </citation>
    <scope>NUCLEOTIDE SEQUENCE [LARGE SCALE GENOMIC DNA]</scope>
    <source>
        <strain evidence="1">RSMAS</strain>
        <tissue evidence="1">Whole animal</tissue>
    </source>
</reference>
<accession>A0A3M6UL84</accession>
<name>A0A3M6UL84_POCDA</name>
<organism evidence="1 2">
    <name type="scientific">Pocillopora damicornis</name>
    <name type="common">Cauliflower coral</name>
    <name type="synonym">Millepora damicornis</name>
    <dbReference type="NCBI Taxonomy" id="46731"/>
    <lineage>
        <taxon>Eukaryota</taxon>
        <taxon>Metazoa</taxon>
        <taxon>Cnidaria</taxon>
        <taxon>Anthozoa</taxon>
        <taxon>Hexacorallia</taxon>
        <taxon>Scleractinia</taxon>
        <taxon>Astrocoeniina</taxon>
        <taxon>Pocilloporidae</taxon>
        <taxon>Pocillopora</taxon>
    </lineage>
</organism>
<dbReference type="EMBL" id="RCHS01001312">
    <property type="protein sequence ID" value="RMX54128.1"/>
    <property type="molecule type" value="Genomic_DNA"/>
</dbReference>
<comment type="caution">
    <text evidence="1">The sequence shown here is derived from an EMBL/GenBank/DDBJ whole genome shotgun (WGS) entry which is preliminary data.</text>
</comment>
<proteinExistence type="predicted"/>
<dbReference type="Proteomes" id="UP000275408">
    <property type="component" value="Unassembled WGS sequence"/>
</dbReference>
<protein>
    <submittedName>
        <fullName evidence="1">Uncharacterized protein</fullName>
    </submittedName>
</protein>
<dbReference type="AlphaFoldDB" id="A0A3M6UL84"/>
<sequence>MQGARIWLPNIEGFFTSLGRLLESAEGQRNTASYDSAEFFSRRLQENERTLVSLTLRIEEAFPSEVEVIPDLNELVFLMNELSRDFDRIFEDSERSTFTAPSSLNDRLSTVARNGLVGKPRLQILQQQLQTLHNDAGFRWADIGRILG</sequence>
<gene>
    <name evidence="1" type="ORF">pdam_00017400</name>
</gene>
<evidence type="ECO:0000313" key="2">
    <source>
        <dbReference type="Proteomes" id="UP000275408"/>
    </source>
</evidence>